<feature type="zinc finger region" evidence="7">
    <location>
        <begin position="3"/>
        <end position="34"/>
    </location>
</feature>
<dbReference type="GO" id="GO:0003677">
    <property type="term" value="F:DNA binding"/>
    <property type="evidence" value="ECO:0007669"/>
    <property type="project" value="UniProtKB-KW"/>
</dbReference>
<accession>A0A1G9L7P0</accession>
<sequence>MHCPFCRHPDTRVADSRAADDGATIRRRRVCSACDRKFTTVEQVVLHVVKRCGVLEPFSRDKIINGVTKACQGRPVTADQVAALGQQVEEALRASGSAEIPAEEVGVAILGPLAELDPVAYLRFASVYKNFESVDDFAKEIADMMDQAPAVPEPAITRRGAGATPTQEPLIG</sequence>
<keyword evidence="10" id="KW-1185">Reference proteome</keyword>
<gene>
    <name evidence="7" type="primary">nrdR</name>
    <name evidence="9" type="ORF">SAMN04488242_2085</name>
</gene>
<dbReference type="GO" id="GO:0008270">
    <property type="term" value="F:zinc ion binding"/>
    <property type="evidence" value="ECO:0007669"/>
    <property type="project" value="UniProtKB-UniRule"/>
</dbReference>
<feature type="domain" description="ATP-cone" evidence="8">
    <location>
        <begin position="46"/>
        <end position="136"/>
    </location>
</feature>
<dbReference type="PROSITE" id="PS51161">
    <property type="entry name" value="ATP_CONE"/>
    <property type="match status" value="1"/>
</dbReference>
<keyword evidence="4 7" id="KW-0805">Transcription regulation</keyword>
<evidence type="ECO:0000256" key="1">
    <source>
        <dbReference type="ARBA" id="ARBA00022491"/>
    </source>
</evidence>
<proteinExistence type="inferred from homology"/>
<dbReference type="Pfam" id="PF03477">
    <property type="entry name" value="ATP-cone"/>
    <property type="match status" value="1"/>
</dbReference>
<dbReference type="AlphaFoldDB" id="A0A1G9L7P0"/>
<dbReference type="HAMAP" id="MF_00440">
    <property type="entry name" value="NrdR"/>
    <property type="match status" value="1"/>
</dbReference>
<dbReference type="RefSeq" id="WP_093251741.1">
    <property type="nucleotide sequence ID" value="NZ_FNGP01000003.1"/>
</dbReference>
<evidence type="ECO:0000259" key="8">
    <source>
        <dbReference type="PROSITE" id="PS51161"/>
    </source>
</evidence>
<dbReference type="InterPro" id="IPR003796">
    <property type="entry name" value="RNR_NrdR-like"/>
</dbReference>
<dbReference type="GO" id="GO:0005524">
    <property type="term" value="F:ATP binding"/>
    <property type="evidence" value="ECO:0007669"/>
    <property type="project" value="UniProtKB-UniRule"/>
</dbReference>
<dbReference type="PANTHER" id="PTHR30455:SF2">
    <property type="entry name" value="TRANSCRIPTIONAL REPRESSOR NRDR"/>
    <property type="match status" value="1"/>
</dbReference>
<keyword evidence="5 7" id="KW-0238">DNA-binding</keyword>
<evidence type="ECO:0000256" key="3">
    <source>
        <dbReference type="ARBA" id="ARBA00022840"/>
    </source>
</evidence>
<keyword evidence="1 7" id="KW-0678">Repressor</keyword>
<evidence type="ECO:0000313" key="10">
    <source>
        <dbReference type="Proteomes" id="UP000199475"/>
    </source>
</evidence>
<name>A0A1G9L7P0_9ACTN</name>
<keyword evidence="6 7" id="KW-0804">Transcription</keyword>
<dbReference type="InterPro" id="IPR005144">
    <property type="entry name" value="ATP-cone_dom"/>
</dbReference>
<dbReference type="GO" id="GO:0045892">
    <property type="term" value="P:negative regulation of DNA-templated transcription"/>
    <property type="evidence" value="ECO:0007669"/>
    <property type="project" value="UniProtKB-UniRule"/>
</dbReference>
<organism evidence="9 10">
    <name type="scientific">Tessaracoccus oleiagri</name>
    <dbReference type="NCBI Taxonomy" id="686624"/>
    <lineage>
        <taxon>Bacteria</taxon>
        <taxon>Bacillati</taxon>
        <taxon>Actinomycetota</taxon>
        <taxon>Actinomycetes</taxon>
        <taxon>Propionibacteriales</taxon>
        <taxon>Propionibacteriaceae</taxon>
        <taxon>Tessaracoccus</taxon>
    </lineage>
</organism>
<comment type="similarity">
    <text evidence="7">Belongs to the NrdR family.</text>
</comment>
<dbReference type="STRING" id="686624.SAMN04488242_2085"/>
<evidence type="ECO:0000256" key="7">
    <source>
        <dbReference type="HAMAP-Rule" id="MF_00440"/>
    </source>
</evidence>
<dbReference type="EMBL" id="FNGP01000003">
    <property type="protein sequence ID" value="SDL57961.1"/>
    <property type="molecule type" value="Genomic_DNA"/>
</dbReference>
<dbReference type="Pfam" id="PF22811">
    <property type="entry name" value="Zn_ribbon_NrdR"/>
    <property type="match status" value="1"/>
</dbReference>
<protein>
    <recommendedName>
        <fullName evidence="7">Transcriptional repressor NrdR</fullName>
    </recommendedName>
</protein>
<evidence type="ECO:0000313" key="9">
    <source>
        <dbReference type="EMBL" id="SDL57961.1"/>
    </source>
</evidence>
<keyword evidence="7" id="KW-0863">Zinc-finger</keyword>
<comment type="cofactor">
    <cofactor evidence="7">
        <name>Zn(2+)</name>
        <dbReference type="ChEBI" id="CHEBI:29105"/>
    </cofactor>
    <text evidence="7">Binds 1 zinc ion.</text>
</comment>
<dbReference type="PANTHER" id="PTHR30455">
    <property type="entry name" value="TRANSCRIPTIONAL REPRESSOR NRDR"/>
    <property type="match status" value="1"/>
</dbReference>
<evidence type="ECO:0000256" key="2">
    <source>
        <dbReference type="ARBA" id="ARBA00022741"/>
    </source>
</evidence>
<evidence type="ECO:0000256" key="4">
    <source>
        <dbReference type="ARBA" id="ARBA00023015"/>
    </source>
</evidence>
<reference evidence="9 10" key="1">
    <citation type="submission" date="2016-10" db="EMBL/GenBank/DDBJ databases">
        <authorList>
            <person name="de Groot N.N."/>
        </authorList>
    </citation>
    <scope>NUCLEOTIDE SEQUENCE [LARGE SCALE GENOMIC DNA]</scope>
    <source>
        <strain evidence="9 10">CGMCC 1.9159</strain>
    </source>
</reference>
<dbReference type="OrthoDB" id="9807461at2"/>
<keyword evidence="2 7" id="KW-0547">Nucleotide-binding</keyword>
<keyword evidence="7" id="KW-0862">Zinc</keyword>
<dbReference type="NCBIfam" id="TIGR00244">
    <property type="entry name" value="transcriptional regulator NrdR"/>
    <property type="match status" value="1"/>
</dbReference>
<keyword evidence="3 7" id="KW-0067">ATP-binding</keyword>
<evidence type="ECO:0000256" key="5">
    <source>
        <dbReference type="ARBA" id="ARBA00023125"/>
    </source>
</evidence>
<keyword evidence="7" id="KW-0479">Metal-binding</keyword>
<comment type="function">
    <text evidence="7">Negatively regulates transcription of bacterial ribonucleotide reductase nrd genes and operons by binding to NrdR-boxes.</text>
</comment>
<evidence type="ECO:0000256" key="6">
    <source>
        <dbReference type="ARBA" id="ARBA00023163"/>
    </source>
</evidence>
<dbReference type="InterPro" id="IPR055173">
    <property type="entry name" value="NrdR-like_N"/>
</dbReference>
<dbReference type="Proteomes" id="UP000199475">
    <property type="component" value="Unassembled WGS sequence"/>
</dbReference>